<proteinExistence type="predicted"/>
<evidence type="ECO:0000313" key="1">
    <source>
        <dbReference type="EMBL" id="ETM30853.1"/>
    </source>
</evidence>
<name>W2M5K1_PHYNI</name>
<accession>W2M5K1</accession>
<dbReference type="EMBL" id="KI696723">
    <property type="protein sequence ID" value="ETM30853.1"/>
    <property type="molecule type" value="Genomic_DNA"/>
</dbReference>
<reference evidence="1" key="1">
    <citation type="submission" date="2013-11" db="EMBL/GenBank/DDBJ databases">
        <title>The Genome Sequence of Phytophthora parasitica IAC_01/95.</title>
        <authorList>
            <consortium name="The Broad Institute Genomics Platform"/>
            <person name="Russ C."/>
            <person name="Tyler B."/>
            <person name="Panabieres F."/>
            <person name="Shan W."/>
            <person name="Tripathy S."/>
            <person name="Grunwald N."/>
            <person name="Machado M."/>
            <person name="Johnson C.S."/>
            <person name="Arredondo F."/>
            <person name="Hong C."/>
            <person name="Coffey M."/>
            <person name="Young S.K."/>
            <person name="Zeng Q."/>
            <person name="Gargeya S."/>
            <person name="Fitzgerald M."/>
            <person name="Abouelleil A."/>
            <person name="Alvarado L."/>
            <person name="Chapman S.B."/>
            <person name="Gainer-Dewar J."/>
            <person name="Goldberg J."/>
            <person name="Griggs A."/>
            <person name="Gujja S."/>
            <person name="Hansen M."/>
            <person name="Howarth C."/>
            <person name="Imamovic A."/>
            <person name="Ireland A."/>
            <person name="Larimer J."/>
            <person name="McCowan C."/>
            <person name="Murphy C."/>
            <person name="Pearson M."/>
            <person name="Poon T.W."/>
            <person name="Priest M."/>
            <person name="Roberts A."/>
            <person name="Saif S."/>
            <person name="Shea T."/>
            <person name="Sykes S."/>
            <person name="Wortman J."/>
            <person name="Nusbaum C."/>
            <person name="Birren B."/>
        </authorList>
    </citation>
    <scope>NUCLEOTIDE SEQUENCE [LARGE SCALE GENOMIC DNA]</scope>
    <source>
        <strain evidence="1">IAC_01/95</strain>
    </source>
</reference>
<dbReference type="AlphaFoldDB" id="W2M5K1"/>
<gene>
    <name evidence="1" type="ORF">L914_21472</name>
</gene>
<sequence length="51" mass="5783">MAKKKDEEETIYDTSSAALCDCPITSFWQVGSLRRLFLRLSQMGMSMMSST</sequence>
<protein>
    <submittedName>
        <fullName evidence="1">Uncharacterized protein</fullName>
    </submittedName>
</protein>
<dbReference type="Proteomes" id="UP000054532">
    <property type="component" value="Unassembled WGS sequence"/>
</dbReference>
<organism evidence="1">
    <name type="scientific">Phytophthora nicotianae</name>
    <name type="common">Potato buckeye rot agent</name>
    <name type="synonym">Phytophthora parasitica</name>
    <dbReference type="NCBI Taxonomy" id="4792"/>
    <lineage>
        <taxon>Eukaryota</taxon>
        <taxon>Sar</taxon>
        <taxon>Stramenopiles</taxon>
        <taxon>Oomycota</taxon>
        <taxon>Peronosporomycetes</taxon>
        <taxon>Peronosporales</taxon>
        <taxon>Peronosporaceae</taxon>
        <taxon>Phytophthora</taxon>
    </lineage>
</organism>